<keyword evidence="3" id="KW-0285">Flavoprotein</keyword>
<dbReference type="Gene3D" id="3.30.560.10">
    <property type="entry name" value="Glucose Oxidase, domain 3"/>
    <property type="match status" value="1"/>
</dbReference>
<evidence type="ECO:0000259" key="7">
    <source>
        <dbReference type="PROSITE" id="PS00624"/>
    </source>
</evidence>
<dbReference type="GO" id="GO:0050660">
    <property type="term" value="F:flavin adenine dinucleotide binding"/>
    <property type="evidence" value="ECO:0007669"/>
    <property type="project" value="InterPro"/>
</dbReference>
<dbReference type="PROSITE" id="PS00624">
    <property type="entry name" value="GMC_OXRED_2"/>
    <property type="match status" value="1"/>
</dbReference>
<gene>
    <name evidence="8" type="ORF">C6Y14_33490</name>
</gene>
<evidence type="ECO:0000256" key="2">
    <source>
        <dbReference type="ARBA" id="ARBA00010790"/>
    </source>
</evidence>
<evidence type="ECO:0000313" key="9">
    <source>
        <dbReference type="Proteomes" id="UP000240429"/>
    </source>
</evidence>
<keyword evidence="9" id="KW-1185">Reference proteome</keyword>
<accession>A0A2P8PY64</accession>
<name>A0A2P8PY64_9ACTN</name>
<dbReference type="Pfam" id="PF05199">
    <property type="entry name" value="GMC_oxred_C"/>
    <property type="match status" value="1"/>
</dbReference>
<evidence type="ECO:0000256" key="3">
    <source>
        <dbReference type="ARBA" id="ARBA00022630"/>
    </source>
</evidence>
<comment type="caution">
    <text evidence="8">The sequence shown here is derived from an EMBL/GenBank/DDBJ whole genome shotgun (WGS) entry which is preliminary data.</text>
</comment>
<evidence type="ECO:0000313" key="8">
    <source>
        <dbReference type="EMBL" id="PSM38946.1"/>
    </source>
</evidence>
<dbReference type="OrthoDB" id="9785276at2"/>
<protein>
    <recommendedName>
        <fullName evidence="7">Glucose-methanol-choline oxidoreductase N-terminal domain-containing protein</fullName>
    </recommendedName>
</protein>
<keyword evidence="4 5" id="KW-0274">FAD</keyword>
<dbReference type="SUPFAM" id="SSF54373">
    <property type="entry name" value="FAD-linked reductases, C-terminal domain"/>
    <property type="match status" value="1"/>
</dbReference>
<dbReference type="EMBL" id="PYBJ01000027">
    <property type="protein sequence ID" value="PSM38946.1"/>
    <property type="molecule type" value="Genomic_DNA"/>
</dbReference>
<dbReference type="InterPro" id="IPR007867">
    <property type="entry name" value="GMC_OxRtase_C"/>
</dbReference>
<organism evidence="8 9">
    <name type="scientific">Streptomyces dioscori</name>
    <dbReference type="NCBI Taxonomy" id="2109333"/>
    <lineage>
        <taxon>Bacteria</taxon>
        <taxon>Bacillati</taxon>
        <taxon>Actinomycetota</taxon>
        <taxon>Actinomycetes</taxon>
        <taxon>Kitasatosporales</taxon>
        <taxon>Streptomycetaceae</taxon>
        <taxon>Streptomyces</taxon>
        <taxon>Streptomyces aurantiacus group</taxon>
    </lineage>
</organism>
<dbReference type="Pfam" id="PF00732">
    <property type="entry name" value="GMC_oxred_N"/>
    <property type="match status" value="1"/>
</dbReference>
<dbReference type="PANTHER" id="PTHR11552">
    <property type="entry name" value="GLUCOSE-METHANOL-CHOLINE GMC OXIDOREDUCTASE"/>
    <property type="match status" value="1"/>
</dbReference>
<evidence type="ECO:0000256" key="4">
    <source>
        <dbReference type="ARBA" id="ARBA00022827"/>
    </source>
</evidence>
<dbReference type="RefSeq" id="WP_107020643.1">
    <property type="nucleotide sequence ID" value="NZ_KZ679053.1"/>
</dbReference>
<proteinExistence type="inferred from homology"/>
<dbReference type="GO" id="GO:0016614">
    <property type="term" value="F:oxidoreductase activity, acting on CH-OH group of donors"/>
    <property type="evidence" value="ECO:0007669"/>
    <property type="project" value="InterPro"/>
</dbReference>
<dbReference type="SUPFAM" id="SSF51905">
    <property type="entry name" value="FAD/NAD(P)-binding domain"/>
    <property type="match status" value="1"/>
</dbReference>
<dbReference type="InterPro" id="IPR036188">
    <property type="entry name" value="FAD/NAD-bd_sf"/>
</dbReference>
<dbReference type="Proteomes" id="UP000240429">
    <property type="component" value="Unassembled WGS sequence"/>
</dbReference>
<feature type="binding site" evidence="5">
    <location>
        <position position="86"/>
    </location>
    <ligand>
        <name>FAD</name>
        <dbReference type="ChEBI" id="CHEBI:57692"/>
    </ligand>
</feature>
<feature type="binding site" evidence="5">
    <location>
        <position position="220"/>
    </location>
    <ligand>
        <name>FAD</name>
        <dbReference type="ChEBI" id="CHEBI:57692"/>
    </ligand>
</feature>
<dbReference type="PANTHER" id="PTHR11552:SF147">
    <property type="entry name" value="CHOLINE DEHYDROGENASE, MITOCHONDRIAL"/>
    <property type="match status" value="1"/>
</dbReference>
<reference evidence="8 9" key="1">
    <citation type="submission" date="2018-03" db="EMBL/GenBank/DDBJ databases">
        <title>Streptomyces dioscori sp. nov., a novel endophytic actinobacterium isolated from bulbil of Dioscorea bulbifera L.</title>
        <authorList>
            <person name="Zhikuan W."/>
        </authorList>
    </citation>
    <scope>NUCLEOTIDE SEQUENCE [LARGE SCALE GENOMIC DNA]</scope>
    <source>
        <strain evidence="8 9">A217</strain>
    </source>
</reference>
<sequence>MSSKNVADYIIVGGGPAGWALAHQLGANPQNRVLVIEAGGGSDLSPRRPGPTDFVRASSSGPQYMRQYAHRPFATERMEQGRSERVMDGPTSAHGLIWDRGREADYETWEAAGVVGWNRSRFEQAFTAIEKRVAGVTGGRDVEGPQRSEAPNTPDMASAWWIDALSRHGIQAAEDLNVRHEQAAYASLSTWNGARTSAPRSLLGKYGRRSNVRVRTHCEVRRILFDGTTAIGVEAKTSRGTVRFTARREVVLCAGTTGSPLLLERSGVGDPEVLTTAGVHLVAANPAVGDNLRQRRGAVVAIRLNGLSGRDRQPGASAARPWSPFTHRVRRSSESMDNGTRVVAALSSDRGASDPDMTLLFTPAPVTAHDGMPTGTAGATVAFYPHSPTSTGTIHITGPTLEDPPRLLPGHLSTGHDRELTFAAFARVREILATEPFASATTETLPGPGVVATADILRYVLDQGFTGNHEVGTCALGPAGVVDDALQVRGTHRLRVADASVMPTLTTGDTTAPSMAVGWIAGDILRNANTQGR</sequence>
<dbReference type="InterPro" id="IPR012132">
    <property type="entry name" value="GMC_OxRdtase"/>
</dbReference>
<dbReference type="InterPro" id="IPR000172">
    <property type="entry name" value="GMC_OxRdtase_N"/>
</dbReference>
<feature type="domain" description="Glucose-methanol-choline oxidoreductase N-terminal" evidence="7">
    <location>
        <begin position="255"/>
        <end position="269"/>
    </location>
</feature>
<dbReference type="PIRSF" id="PIRSF000137">
    <property type="entry name" value="Alcohol_oxidase"/>
    <property type="match status" value="1"/>
</dbReference>
<evidence type="ECO:0000256" key="1">
    <source>
        <dbReference type="ARBA" id="ARBA00001974"/>
    </source>
</evidence>
<evidence type="ECO:0000256" key="5">
    <source>
        <dbReference type="PIRSR" id="PIRSR000137-2"/>
    </source>
</evidence>
<comment type="similarity">
    <text evidence="2">Belongs to the GMC oxidoreductase family.</text>
</comment>
<evidence type="ECO:0000256" key="6">
    <source>
        <dbReference type="SAM" id="MobiDB-lite"/>
    </source>
</evidence>
<dbReference type="AlphaFoldDB" id="A0A2P8PY64"/>
<dbReference type="Gene3D" id="3.50.50.60">
    <property type="entry name" value="FAD/NAD(P)-binding domain"/>
    <property type="match status" value="1"/>
</dbReference>
<comment type="cofactor">
    <cofactor evidence="1 5">
        <name>FAD</name>
        <dbReference type="ChEBI" id="CHEBI:57692"/>
    </cofactor>
</comment>
<feature type="region of interest" description="Disordered" evidence="6">
    <location>
        <begin position="40"/>
        <end position="59"/>
    </location>
</feature>